<evidence type="ECO:0000256" key="2">
    <source>
        <dbReference type="RuleBase" id="RU361185"/>
    </source>
</evidence>
<evidence type="ECO:0000259" key="4">
    <source>
        <dbReference type="Pfam" id="PF13802"/>
    </source>
</evidence>
<keyword evidence="2" id="KW-0326">Glycosidase</keyword>
<dbReference type="PANTHER" id="PTHR43863:SF2">
    <property type="entry name" value="MALTASE-GLUCOAMYLASE"/>
    <property type="match status" value="1"/>
</dbReference>
<keyword evidence="2 6" id="KW-0378">Hydrolase</keyword>
<dbReference type="PANTHER" id="PTHR43863">
    <property type="entry name" value="HYDROLASE, PUTATIVE (AFU_ORTHOLOGUE AFUA_1G03140)-RELATED"/>
    <property type="match status" value="1"/>
</dbReference>
<dbReference type="SUPFAM" id="SSF51445">
    <property type="entry name" value="(Trans)glycosidases"/>
    <property type="match status" value="1"/>
</dbReference>
<dbReference type="Proteomes" id="UP000001137">
    <property type="component" value="Chromosome"/>
</dbReference>
<dbReference type="Gene3D" id="2.60.40.1180">
    <property type="entry name" value="Golgi alpha-mannosidase II"/>
    <property type="match status" value="1"/>
</dbReference>
<dbReference type="InterPro" id="IPR011013">
    <property type="entry name" value="Gal_mutarotase_sf_dom"/>
</dbReference>
<dbReference type="InterPro" id="IPR051816">
    <property type="entry name" value="Glycosyl_Hydrolase_31"/>
</dbReference>
<name>A8MA12_CALMQ</name>
<dbReference type="GO" id="GO:0030246">
    <property type="term" value="F:carbohydrate binding"/>
    <property type="evidence" value="ECO:0007669"/>
    <property type="project" value="InterPro"/>
</dbReference>
<dbReference type="AlphaFoldDB" id="A8MA12"/>
<dbReference type="Pfam" id="PF01055">
    <property type="entry name" value="Glyco_hydro_31_2nd"/>
    <property type="match status" value="1"/>
</dbReference>
<dbReference type="STRING" id="397948.Cmaq_1660"/>
<dbReference type="Gene3D" id="2.60.40.1760">
    <property type="entry name" value="glycosyl hydrolase (family 31)"/>
    <property type="match status" value="1"/>
</dbReference>
<comment type="similarity">
    <text evidence="1 2">Belongs to the glycosyl hydrolase 31 family.</text>
</comment>
<accession>A8MA12</accession>
<dbReference type="KEGG" id="cma:Cmaq_1660"/>
<dbReference type="Pfam" id="PF13802">
    <property type="entry name" value="Gal_mutarotas_2"/>
    <property type="match status" value="1"/>
</dbReference>
<dbReference type="Gene3D" id="3.20.20.80">
    <property type="entry name" value="Glycosidases"/>
    <property type="match status" value="2"/>
</dbReference>
<proteinExistence type="inferred from homology"/>
<dbReference type="HOGENOM" id="CLU_000631_7_2_2"/>
<dbReference type="InterPro" id="IPR013780">
    <property type="entry name" value="Glyco_hydro_b"/>
</dbReference>
<evidence type="ECO:0000259" key="3">
    <source>
        <dbReference type="Pfam" id="PF01055"/>
    </source>
</evidence>
<evidence type="ECO:0000313" key="6">
    <source>
        <dbReference type="EMBL" id="ABW02483.1"/>
    </source>
</evidence>
<dbReference type="GO" id="GO:0005975">
    <property type="term" value="P:carbohydrate metabolic process"/>
    <property type="evidence" value="ECO:0007669"/>
    <property type="project" value="InterPro"/>
</dbReference>
<evidence type="ECO:0000313" key="7">
    <source>
        <dbReference type="Proteomes" id="UP000001137"/>
    </source>
</evidence>
<gene>
    <name evidence="6" type="ordered locus">Cmaq_1660</name>
</gene>
<feature type="domain" description="Glycoside hydrolase family 31 TIM barrel" evidence="3">
    <location>
        <begin position="236"/>
        <end position="623"/>
    </location>
</feature>
<feature type="domain" description="Glycosyl hydrolase family 31 C-terminal" evidence="5">
    <location>
        <begin position="631"/>
        <end position="715"/>
    </location>
</feature>
<dbReference type="EMBL" id="CP000852">
    <property type="protein sequence ID" value="ABW02483.1"/>
    <property type="molecule type" value="Genomic_DNA"/>
</dbReference>
<dbReference type="InterPro" id="IPR048395">
    <property type="entry name" value="Glyco_hydro_31_C"/>
</dbReference>
<dbReference type="SUPFAM" id="SSF74650">
    <property type="entry name" value="Galactose mutarotase-like"/>
    <property type="match status" value="1"/>
</dbReference>
<reference evidence="6 7" key="1">
    <citation type="submission" date="2007-10" db="EMBL/GenBank/DDBJ databases">
        <title>Complete sequence of Caldivirga maquilingensis IC-167.</title>
        <authorList>
            <consortium name="US DOE Joint Genome Institute"/>
            <person name="Copeland A."/>
            <person name="Lucas S."/>
            <person name="Lapidus A."/>
            <person name="Barry K."/>
            <person name="Glavina del Rio T."/>
            <person name="Dalin E."/>
            <person name="Tice H."/>
            <person name="Pitluck S."/>
            <person name="Saunders E."/>
            <person name="Brettin T."/>
            <person name="Bruce D."/>
            <person name="Detter J.C."/>
            <person name="Han C."/>
            <person name="Schmutz J."/>
            <person name="Larimer F."/>
            <person name="Land M."/>
            <person name="Hauser L."/>
            <person name="Kyrpides N."/>
            <person name="Ivanova N."/>
            <person name="Biddle J.F."/>
            <person name="Zhang Z."/>
            <person name="Fitz-Gibbon S.T."/>
            <person name="Lowe T.M."/>
            <person name="Saltikov C."/>
            <person name="House C.H."/>
            <person name="Richardson P."/>
        </authorList>
    </citation>
    <scope>NUCLEOTIDE SEQUENCE [LARGE SCALE GENOMIC DNA]</scope>
    <source>
        <strain evidence="7">ATCC 700844 / DSM 13496 / JCM 10307 / IC-167</strain>
    </source>
</reference>
<dbReference type="InterPro" id="IPR025887">
    <property type="entry name" value="Glyco_hydro_31_N_dom"/>
</dbReference>
<feature type="domain" description="Glycoside hydrolase family 31 N-terminal" evidence="4">
    <location>
        <begin position="83"/>
        <end position="195"/>
    </location>
</feature>
<evidence type="ECO:0000259" key="5">
    <source>
        <dbReference type="Pfam" id="PF21365"/>
    </source>
</evidence>
<dbReference type="eggNOG" id="arCOG03663">
    <property type="taxonomic scope" value="Archaea"/>
</dbReference>
<dbReference type="CDD" id="cd14752">
    <property type="entry name" value="GH31_N"/>
    <property type="match status" value="1"/>
</dbReference>
<dbReference type="GO" id="GO:0004553">
    <property type="term" value="F:hydrolase activity, hydrolyzing O-glycosyl compounds"/>
    <property type="evidence" value="ECO:0007669"/>
    <property type="project" value="InterPro"/>
</dbReference>
<evidence type="ECO:0000256" key="1">
    <source>
        <dbReference type="ARBA" id="ARBA00007806"/>
    </source>
</evidence>
<dbReference type="Pfam" id="PF21365">
    <property type="entry name" value="Glyco_hydro_31_3rd"/>
    <property type="match status" value="1"/>
</dbReference>
<organism evidence="6 7">
    <name type="scientific">Caldivirga maquilingensis (strain ATCC 700844 / DSM 13496 / JCM 10307 / IC-167)</name>
    <dbReference type="NCBI Taxonomy" id="397948"/>
    <lineage>
        <taxon>Archaea</taxon>
        <taxon>Thermoproteota</taxon>
        <taxon>Thermoprotei</taxon>
        <taxon>Thermoproteales</taxon>
        <taxon>Thermoproteaceae</taxon>
        <taxon>Caldivirga</taxon>
    </lineage>
</organism>
<dbReference type="SUPFAM" id="SSF51011">
    <property type="entry name" value="Glycosyl hydrolase domain"/>
    <property type="match status" value="1"/>
</dbReference>
<sequence length="784" mass="88544">MGILKNIEVLCTIMDPCRTISFFAIENESLLKTAEVILTTKVSISGLTYNLTIRRLPLSAITLSIELTESSGVAESRSINTGVGEYSIIIDTNPLSLTVLKSGRVVFSNKVALGPGYFHRVNNELHVPFSISPGEGIYGMGEWFGRLNKVGQRLEVYVVDPGGLPNDKTYVAYPFFWSTEGYGLLIDTYCRVMLDFGSRYLGVGELIIPSNVNMYLILSNEPSKIIKAFWELTGHPEVPPLWSFGVWYSLWRGSGYIYSDYKTQDDVVKFAEDVRRRGLPGDVIHIDPIYTIRPLRASLKRFLKNLGLTDDEIKELEEYHRVNGRWNYRPLLEYIKSKWPDKYTELINKYPFTVSDCTFEWHDGFPNPRLMFSRLHELGFRVSIWVNPYAAVGSEWFSELSERNLLVKVNGRPMVETPAFIKGELVDYRMLTDDFGAVDFTNDDACRAYSERIRQLLELGADTIKTDYGEGAPENGEYSVGINPCIHNLYPVLYNKVVYETIRSLKGEPIVWGRSGGLGIHKYPIRWTGDPDSTPRGMAASLRGVLSMATSGIMYSSVDIGGYGGKPTVELYVRWAQMGLLLSHSRFHGVSEREPWSYGEEAYSIVKGFIKLRYSLIPYIYSQVIEGLRTGKPLVRPLVMDYPSDEVTRDIEDEYMLGEYMLIAPVFSGDARSVYLPEGNWYDYWSMSIIRGPTTINVHSPLSRVPIYVKDGALIAYSAVDSMNLTTDVLNNLLVEVYGNAGEFNIDLGRYGKLTGIQVTYDKVYSMGGFKIRFIKASPHGLSS</sequence>
<dbReference type="InterPro" id="IPR017853">
    <property type="entry name" value="GH"/>
</dbReference>
<keyword evidence="7" id="KW-1185">Reference proteome</keyword>
<dbReference type="InterPro" id="IPR000322">
    <property type="entry name" value="Glyco_hydro_31_TIM"/>
</dbReference>
<dbReference type="CAZy" id="GH31">
    <property type="family name" value="Glycoside Hydrolase Family 31"/>
</dbReference>
<protein>
    <submittedName>
        <fullName evidence="6">Glycoside hydrolase family 31</fullName>
    </submittedName>
</protein>